<dbReference type="EMBL" id="CP030150">
    <property type="protein sequence ID" value="AWX73462.1"/>
    <property type="molecule type" value="Genomic_DNA"/>
</dbReference>
<dbReference type="RefSeq" id="WP_014417458.1">
    <property type="nucleotide sequence ID" value="NZ_BDDG01000003.1"/>
</dbReference>
<evidence type="ECO:0000313" key="3">
    <source>
        <dbReference type="Proteomes" id="UP000250069"/>
    </source>
</evidence>
<dbReference type="EMBL" id="CP063687">
    <property type="protein sequence ID" value="QOY25508.1"/>
    <property type="molecule type" value="Genomic_DNA"/>
</dbReference>
<organism evidence="2 4">
    <name type="scientific">Bacillus velezensis</name>
    <dbReference type="NCBI Taxonomy" id="492670"/>
    <lineage>
        <taxon>Bacteria</taxon>
        <taxon>Bacillati</taxon>
        <taxon>Bacillota</taxon>
        <taxon>Bacilli</taxon>
        <taxon>Bacillales</taxon>
        <taxon>Bacillaceae</taxon>
        <taxon>Bacillus</taxon>
        <taxon>Bacillus amyloliquefaciens group</taxon>
    </lineage>
</organism>
<dbReference type="Proteomes" id="UP000250069">
    <property type="component" value="Chromosome"/>
</dbReference>
<accession>A0A411A4V1</accession>
<proteinExistence type="predicted"/>
<reference evidence="4" key="3">
    <citation type="submission" date="2020-10" db="EMBL/GenBank/DDBJ databases">
        <title>Complete genome sequence of Bacillus velezensis NST6.</title>
        <authorList>
            <person name="Choi J."/>
        </authorList>
    </citation>
    <scope>NUCLEOTIDE SEQUENCE [LARGE SCALE GENOMIC DNA]</scope>
    <source>
        <strain evidence="4">NST6</strain>
    </source>
</reference>
<dbReference type="Proteomes" id="UP000587477">
    <property type="component" value="Chromosome"/>
</dbReference>
<gene>
    <name evidence="2" type="ORF">BACVE_000436</name>
    <name evidence="1" type="ORF">BVDSYZ_16165</name>
</gene>
<evidence type="ECO:0000313" key="4">
    <source>
        <dbReference type="Proteomes" id="UP000587477"/>
    </source>
</evidence>
<reference evidence="2" key="2">
    <citation type="journal article" date="2020" name="Genomics">
        <title>Complete genome sequence of Bacillus velezensis NST6 and comparison with the species belonging to operational group B. amyloliquefaciens.</title>
        <authorList>
            <person name="Choi J."/>
            <person name="Nam J."/>
            <person name="Seo M.H."/>
        </authorList>
    </citation>
    <scope>NUCLEOTIDE SEQUENCE</scope>
    <source>
        <strain evidence="2">NST6</strain>
    </source>
</reference>
<reference evidence="1 3" key="1">
    <citation type="submission" date="2018-06" db="EMBL/GenBank/DDBJ databases">
        <title>Complete Genome Sequence of Bacillus velezensis DSYZ, a Plant Growth-Promoting Rhizobacterium with Antifungal Activity.</title>
        <authorList>
            <person name="Du B."/>
            <person name="Ding Y."/>
            <person name="Liu K."/>
            <person name="Yao L."/>
            <person name="Wang C."/>
            <person name="Li H."/>
            <person name="Liu H."/>
        </authorList>
    </citation>
    <scope>NUCLEOTIDE SEQUENCE [LARGE SCALE GENOMIC DNA]</scope>
    <source>
        <strain evidence="1 3">DSYZ</strain>
    </source>
</reference>
<name>A0A411A4V1_BACVE</name>
<evidence type="ECO:0000313" key="1">
    <source>
        <dbReference type="EMBL" id="AWX73462.1"/>
    </source>
</evidence>
<dbReference type="AlphaFoldDB" id="A0A411A4V1"/>
<evidence type="ECO:0000313" key="2">
    <source>
        <dbReference type="EMBL" id="QOY25508.1"/>
    </source>
</evidence>
<protein>
    <submittedName>
        <fullName evidence="2">Uncharacterized protein</fullName>
    </submittedName>
</protein>
<sequence>MTFHDVCGKFKKVDGIEDAYLLLSEEDNYYISLSDFEKLFEEDFDEEHPYESLSAASDNSPAWKDIWDDIWTEDL</sequence>